<dbReference type="Gene3D" id="2.30.29.30">
    <property type="entry name" value="Pleckstrin-homology domain (PH domain)/Phosphotyrosine-binding domain (PTB)"/>
    <property type="match status" value="1"/>
</dbReference>
<evidence type="ECO:0000256" key="2">
    <source>
        <dbReference type="ARBA" id="ARBA00022824"/>
    </source>
</evidence>
<organism evidence="7 8">
    <name type="scientific">Tegillarca granosa</name>
    <name type="common">Malaysian cockle</name>
    <name type="synonym">Anadara granosa</name>
    <dbReference type="NCBI Taxonomy" id="220873"/>
    <lineage>
        <taxon>Eukaryota</taxon>
        <taxon>Metazoa</taxon>
        <taxon>Spiralia</taxon>
        <taxon>Lophotrochozoa</taxon>
        <taxon>Mollusca</taxon>
        <taxon>Bivalvia</taxon>
        <taxon>Autobranchia</taxon>
        <taxon>Pteriomorphia</taxon>
        <taxon>Arcoida</taxon>
        <taxon>Arcoidea</taxon>
        <taxon>Arcidae</taxon>
        <taxon>Tegillarca</taxon>
    </lineage>
</organism>
<accession>A0ABQ9ELM2</accession>
<sequence>MTDEKTDALSLTDDEENEDSDYEPVLPELHGTLNKWTNYLHGWQDRYIVLKDGTLSYYKSENDTAFGCRGAVSLAKASIVPHQFDECRFDISVNDCVWYLRAANEDARNNWITTIELHRQAESGYGSENNLRRHGSMLSLTSGTSLSTTSTSSFKVDTLQSYFDSCASAVAHGAVTELVESDDIGDPDDLHDSDHDHHGGHAIDFKGEAFTFKATTAGIIATMSHCIELMSQREDAWRKRLEKEGPHCAIKEDEFYDAIDASLDKLEEKVDEEKINKLVETHLKNLEHRNNEGHDLWQCIAEEGDLKVYKRELEVDGVVVDPLKACHTVKGITGHEVCHYFWDIDVRLDWDVTLESSQALEWWSEDTFISHNIIKRVWPASQRDAVFWSHIRHVDGETDEDPDRWIVVNYSTDSEQIPNNKYVRVIMNVAMICQTIIEPPEDGNITRDNIKCKISYTADVNPGGWAPASVLRAVYKREYPRFLKRFTGYNMDTNTKTLQNELSNSVFISSAVLRINLHNKYNYRKISIKKYGTYSVFVTINSIRRQQTTKEIKIKLENIILDNSLWHSCYSLFNSVICLLGIFFFLLLSLTSFYQKLSFLQLLYTGILKNSNTCTCIYLLDMQYNPLRVIFHNY</sequence>
<evidence type="ECO:0000256" key="3">
    <source>
        <dbReference type="SAM" id="MobiDB-lite"/>
    </source>
</evidence>
<dbReference type="SMART" id="SM00234">
    <property type="entry name" value="START"/>
    <property type="match status" value="1"/>
</dbReference>
<evidence type="ECO:0000313" key="8">
    <source>
        <dbReference type="Proteomes" id="UP001217089"/>
    </source>
</evidence>
<protein>
    <recommendedName>
        <fullName evidence="9">Ceramide transfer protein</fullName>
    </recommendedName>
</protein>
<dbReference type="Gene3D" id="3.30.530.20">
    <property type="match status" value="1"/>
</dbReference>
<dbReference type="PANTHER" id="PTHR19308:SF53">
    <property type="entry name" value="CERAMIDE TRANSFER PROTEIN"/>
    <property type="match status" value="1"/>
</dbReference>
<dbReference type="Pfam" id="PF00169">
    <property type="entry name" value="PH"/>
    <property type="match status" value="1"/>
</dbReference>
<evidence type="ECO:0000259" key="5">
    <source>
        <dbReference type="PROSITE" id="PS50003"/>
    </source>
</evidence>
<evidence type="ECO:0000256" key="4">
    <source>
        <dbReference type="SAM" id="Phobius"/>
    </source>
</evidence>
<feature type="domain" description="START" evidence="6">
    <location>
        <begin position="268"/>
        <end position="486"/>
    </location>
</feature>
<dbReference type="InterPro" id="IPR051213">
    <property type="entry name" value="START_lipid_transfer"/>
</dbReference>
<keyword evidence="4" id="KW-1133">Transmembrane helix</keyword>
<keyword evidence="2" id="KW-0256">Endoplasmic reticulum</keyword>
<dbReference type="PROSITE" id="PS50003">
    <property type="entry name" value="PH_DOMAIN"/>
    <property type="match status" value="1"/>
</dbReference>
<dbReference type="SUPFAM" id="SSF50729">
    <property type="entry name" value="PH domain-like"/>
    <property type="match status" value="1"/>
</dbReference>
<evidence type="ECO:0000259" key="6">
    <source>
        <dbReference type="PROSITE" id="PS50848"/>
    </source>
</evidence>
<dbReference type="InterPro" id="IPR002913">
    <property type="entry name" value="START_lipid-bd_dom"/>
</dbReference>
<evidence type="ECO:0008006" key="9">
    <source>
        <dbReference type="Google" id="ProtNLM"/>
    </source>
</evidence>
<reference evidence="7 8" key="1">
    <citation type="submission" date="2022-12" db="EMBL/GenBank/DDBJ databases">
        <title>Chromosome-level genome of Tegillarca granosa.</title>
        <authorList>
            <person name="Kim J."/>
        </authorList>
    </citation>
    <scope>NUCLEOTIDE SEQUENCE [LARGE SCALE GENOMIC DNA]</scope>
    <source>
        <strain evidence="7">Teg-2019</strain>
        <tissue evidence="7">Adductor muscle</tissue>
    </source>
</reference>
<feature type="domain" description="PH" evidence="5">
    <location>
        <begin position="26"/>
        <end position="120"/>
    </location>
</feature>
<dbReference type="Proteomes" id="UP001217089">
    <property type="component" value="Unassembled WGS sequence"/>
</dbReference>
<dbReference type="PANTHER" id="PTHR19308">
    <property type="entry name" value="PHOSPHATIDYLCHOLINE TRANSFER PROTEIN"/>
    <property type="match status" value="1"/>
</dbReference>
<keyword evidence="4" id="KW-0812">Transmembrane</keyword>
<feature type="region of interest" description="Disordered" evidence="3">
    <location>
        <begin position="1"/>
        <end position="23"/>
    </location>
</feature>
<feature type="transmembrane region" description="Helical" evidence="4">
    <location>
        <begin position="572"/>
        <end position="594"/>
    </location>
</feature>
<dbReference type="InterPro" id="IPR001849">
    <property type="entry name" value="PH_domain"/>
</dbReference>
<keyword evidence="8" id="KW-1185">Reference proteome</keyword>
<dbReference type="CDD" id="cd13283">
    <property type="entry name" value="PH_GPBP"/>
    <property type="match status" value="1"/>
</dbReference>
<dbReference type="EMBL" id="JARBDR010000903">
    <property type="protein sequence ID" value="KAJ8304153.1"/>
    <property type="molecule type" value="Genomic_DNA"/>
</dbReference>
<dbReference type="SMART" id="SM00233">
    <property type="entry name" value="PH"/>
    <property type="match status" value="1"/>
</dbReference>
<dbReference type="Pfam" id="PF01852">
    <property type="entry name" value="START"/>
    <property type="match status" value="1"/>
</dbReference>
<feature type="compositionally biased region" description="Acidic residues" evidence="3">
    <location>
        <begin position="12"/>
        <end position="22"/>
    </location>
</feature>
<dbReference type="PROSITE" id="PS50848">
    <property type="entry name" value="START"/>
    <property type="match status" value="1"/>
</dbReference>
<gene>
    <name evidence="7" type="ORF">KUTeg_017736</name>
</gene>
<comment type="subcellular location">
    <subcellularLocation>
        <location evidence="1">Endoplasmic reticulum</location>
    </subcellularLocation>
</comment>
<comment type="caution">
    <text evidence="7">The sequence shown here is derived from an EMBL/GenBank/DDBJ whole genome shotgun (WGS) entry which is preliminary data.</text>
</comment>
<dbReference type="InterPro" id="IPR011993">
    <property type="entry name" value="PH-like_dom_sf"/>
</dbReference>
<proteinExistence type="predicted"/>
<evidence type="ECO:0000313" key="7">
    <source>
        <dbReference type="EMBL" id="KAJ8304153.1"/>
    </source>
</evidence>
<dbReference type="InterPro" id="IPR023393">
    <property type="entry name" value="START-like_dom_sf"/>
</dbReference>
<dbReference type="SUPFAM" id="SSF55961">
    <property type="entry name" value="Bet v1-like"/>
    <property type="match status" value="1"/>
</dbReference>
<keyword evidence="4" id="KW-0472">Membrane</keyword>
<evidence type="ECO:0000256" key="1">
    <source>
        <dbReference type="ARBA" id="ARBA00004240"/>
    </source>
</evidence>
<name>A0ABQ9ELM2_TEGGR</name>